<evidence type="ECO:0000256" key="1">
    <source>
        <dbReference type="ARBA" id="ARBA00004123"/>
    </source>
</evidence>
<evidence type="ECO:0000259" key="7">
    <source>
        <dbReference type="PROSITE" id="PS50157"/>
    </source>
</evidence>
<dbReference type="PANTHER" id="PTHR47427:SF1">
    <property type="entry name" value="PROTEIN STE12"/>
    <property type="match status" value="1"/>
</dbReference>
<keyword evidence="4" id="KW-0539">Nucleus</keyword>
<feature type="domain" description="C2H2-type" evidence="7">
    <location>
        <begin position="153"/>
        <end position="182"/>
    </location>
</feature>
<feature type="domain" description="C2H2-type" evidence="7">
    <location>
        <begin position="183"/>
        <end position="210"/>
    </location>
</feature>
<evidence type="ECO:0000256" key="2">
    <source>
        <dbReference type="ARBA" id="ARBA00023015"/>
    </source>
</evidence>
<evidence type="ECO:0000256" key="3">
    <source>
        <dbReference type="ARBA" id="ARBA00023163"/>
    </source>
</evidence>
<dbReference type="PROSITE" id="PS50157">
    <property type="entry name" value="ZINC_FINGER_C2H2_2"/>
    <property type="match status" value="2"/>
</dbReference>
<dbReference type="Pfam" id="PF13465">
    <property type="entry name" value="zf-H2C2_2"/>
    <property type="match status" value="1"/>
</dbReference>
<gene>
    <name evidence="8" type="ORF">PT974_08372</name>
</gene>
<keyword evidence="9" id="KW-1185">Reference proteome</keyword>
<dbReference type="PANTHER" id="PTHR47427">
    <property type="entry name" value="PROTEIN STE12"/>
    <property type="match status" value="1"/>
</dbReference>
<evidence type="ECO:0000256" key="6">
    <source>
        <dbReference type="SAM" id="MobiDB-lite"/>
    </source>
</evidence>
<organism evidence="8 9">
    <name type="scientific">Cladobotryum mycophilum</name>
    <dbReference type="NCBI Taxonomy" id="491253"/>
    <lineage>
        <taxon>Eukaryota</taxon>
        <taxon>Fungi</taxon>
        <taxon>Dikarya</taxon>
        <taxon>Ascomycota</taxon>
        <taxon>Pezizomycotina</taxon>
        <taxon>Sordariomycetes</taxon>
        <taxon>Hypocreomycetidae</taxon>
        <taxon>Hypocreales</taxon>
        <taxon>Hypocreaceae</taxon>
        <taxon>Cladobotryum</taxon>
    </lineage>
</organism>
<feature type="compositionally biased region" description="Low complexity" evidence="6">
    <location>
        <begin position="257"/>
        <end position="270"/>
    </location>
</feature>
<dbReference type="InterPro" id="IPR013087">
    <property type="entry name" value="Znf_C2H2_type"/>
</dbReference>
<keyword evidence="3" id="KW-0804">Transcription</keyword>
<evidence type="ECO:0000313" key="8">
    <source>
        <dbReference type="EMBL" id="KAK5990108.1"/>
    </source>
</evidence>
<evidence type="ECO:0000256" key="5">
    <source>
        <dbReference type="PROSITE-ProRule" id="PRU00042"/>
    </source>
</evidence>
<sequence length="293" mass="31882">MSGNQYHRSYGTNNVYSVIEGSPTYKQRRRRTSIPLPCQPLPRPHRLHLPLTGLLICGDLFPPPSAQHVNDKSPPAQGCIGLVKAQHPLSAIGGSPAVHPVALPQEFPHLPTDDFSVDGTMNDRRIMHGSNGVIRRARSATVMELGPYPHKSHSCPIPTCGRLFKRLEHLKRHVRTHTQEKPYVCPVCSKAFSRSDNLAQHKRTHSREDGGEAMNLSMEEEEEFSSEEHLGSVEETSPSSDGAYVTGPMNVTSAGDSSMPSTSMASSQSYSLQSLGMPMSMGHPTAINAGGAM</sequence>
<evidence type="ECO:0000256" key="4">
    <source>
        <dbReference type="ARBA" id="ARBA00023242"/>
    </source>
</evidence>
<proteinExistence type="predicted"/>
<evidence type="ECO:0000313" key="9">
    <source>
        <dbReference type="Proteomes" id="UP001338125"/>
    </source>
</evidence>
<feature type="region of interest" description="Disordered" evidence="6">
    <location>
        <begin position="197"/>
        <end position="270"/>
    </location>
</feature>
<keyword evidence="2" id="KW-0805">Transcription regulation</keyword>
<keyword evidence="5" id="KW-0863">Zinc-finger</keyword>
<dbReference type="EMBL" id="JAVFKD010000014">
    <property type="protein sequence ID" value="KAK5990108.1"/>
    <property type="molecule type" value="Genomic_DNA"/>
</dbReference>
<dbReference type="SMART" id="SM00355">
    <property type="entry name" value="ZnF_C2H2"/>
    <property type="match status" value="2"/>
</dbReference>
<dbReference type="PROSITE" id="PS00028">
    <property type="entry name" value="ZINC_FINGER_C2H2_1"/>
    <property type="match status" value="2"/>
</dbReference>
<keyword evidence="5" id="KW-0862">Zinc</keyword>
<dbReference type="InterPro" id="IPR052127">
    <property type="entry name" value="STE12_transcription_factor"/>
</dbReference>
<name>A0ABR0SD62_9HYPO</name>
<dbReference type="InterPro" id="IPR036236">
    <property type="entry name" value="Znf_C2H2_sf"/>
</dbReference>
<dbReference type="Proteomes" id="UP001338125">
    <property type="component" value="Unassembled WGS sequence"/>
</dbReference>
<comment type="caution">
    <text evidence="8">The sequence shown here is derived from an EMBL/GenBank/DDBJ whole genome shotgun (WGS) entry which is preliminary data.</text>
</comment>
<comment type="subcellular location">
    <subcellularLocation>
        <location evidence="1">Nucleus</location>
    </subcellularLocation>
</comment>
<dbReference type="Gene3D" id="3.30.160.60">
    <property type="entry name" value="Classic Zinc Finger"/>
    <property type="match status" value="2"/>
</dbReference>
<protein>
    <submittedName>
        <fullName evidence="8">Transcription factor MST12</fullName>
    </submittedName>
</protein>
<reference evidence="8 9" key="1">
    <citation type="submission" date="2024-01" db="EMBL/GenBank/DDBJ databases">
        <title>Complete genome of Cladobotryum mycophilum ATHUM6906.</title>
        <authorList>
            <person name="Christinaki A.C."/>
            <person name="Myridakis A.I."/>
            <person name="Kouvelis V.N."/>
        </authorList>
    </citation>
    <scope>NUCLEOTIDE SEQUENCE [LARGE SCALE GENOMIC DNA]</scope>
    <source>
        <strain evidence="8 9">ATHUM6906</strain>
    </source>
</reference>
<keyword evidence="5" id="KW-0479">Metal-binding</keyword>
<accession>A0ABR0SD62</accession>
<dbReference type="SUPFAM" id="SSF57667">
    <property type="entry name" value="beta-beta-alpha zinc fingers"/>
    <property type="match status" value="1"/>
</dbReference>